<dbReference type="InterPro" id="IPR003690">
    <property type="entry name" value="MTERF"/>
</dbReference>
<keyword evidence="3" id="KW-0809">Transit peptide</keyword>
<dbReference type="SMART" id="SM00733">
    <property type="entry name" value="Mterf"/>
    <property type="match status" value="7"/>
</dbReference>
<keyword evidence="2" id="KW-0805">Transcription regulation</keyword>
<dbReference type="FunFam" id="1.25.70.10:FF:000001">
    <property type="entry name" value="Mitochondrial transcription termination factor-like"/>
    <property type="match status" value="1"/>
</dbReference>
<keyword evidence="2" id="KW-0804">Transcription</keyword>
<dbReference type="Pfam" id="PF02536">
    <property type="entry name" value="mTERF"/>
    <property type="match status" value="1"/>
</dbReference>
<evidence type="ECO:0000313" key="4">
    <source>
        <dbReference type="EMBL" id="MBA0620433.1"/>
    </source>
</evidence>
<dbReference type="GO" id="GO:0006353">
    <property type="term" value="P:DNA-templated transcription termination"/>
    <property type="evidence" value="ECO:0007669"/>
    <property type="project" value="UniProtKB-KW"/>
</dbReference>
<dbReference type="EMBL" id="JABFAC010000008">
    <property type="protein sequence ID" value="MBA0620433.1"/>
    <property type="molecule type" value="Genomic_DNA"/>
</dbReference>
<dbReference type="GO" id="GO:0003676">
    <property type="term" value="F:nucleic acid binding"/>
    <property type="evidence" value="ECO:0007669"/>
    <property type="project" value="InterPro"/>
</dbReference>
<comment type="caution">
    <text evidence="4">The sequence shown here is derived from an EMBL/GenBank/DDBJ whole genome shotgun (WGS) entry which is preliminary data.</text>
</comment>
<dbReference type="AlphaFoldDB" id="A0A7J8S3J9"/>
<dbReference type="Proteomes" id="UP000593561">
    <property type="component" value="Unassembled WGS sequence"/>
</dbReference>
<evidence type="ECO:0000256" key="3">
    <source>
        <dbReference type="ARBA" id="ARBA00022946"/>
    </source>
</evidence>
<organism evidence="4 5">
    <name type="scientific">Gossypium davidsonii</name>
    <name type="common">Davidson's cotton</name>
    <name type="synonym">Gossypium klotzschianum subsp. davidsonii</name>
    <dbReference type="NCBI Taxonomy" id="34287"/>
    <lineage>
        <taxon>Eukaryota</taxon>
        <taxon>Viridiplantae</taxon>
        <taxon>Streptophyta</taxon>
        <taxon>Embryophyta</taxon>
        <taxon>Tracheophyta</taxon>
        <taxon>Spermatophyta</taxon>
        <taxon>Magnoliopsida</taxon>
        <taxon>eudicotyledons</taxon>
        <taxon>Gunneridae</taxon>
        <taxon>Pentapetalae</taxon>
        <taxon>rosids</taxon>
        <taxon>malvids</taxon>
        <taxon>Malvales</taxon>
        <taxon>Malvaceae</taxon>
        <taxon>Malvoideae</taxon>
        <taxon>Gossypium</taxon>
    </lineage>
</organism>
<reference evidence="4 5" key="1">
    <citation type="journal article" date="2019" name="Genome Biol. Evol.">
        <title>Insights into the evolution of the New World diploid cottons (Gossypium, subgenus Houzingenia) based on genome sequencing.</title>
        <authorList>
            <person name="Grover C.E."/>
            <person name="Arick M.A. 2nd"/>
            <person name="Thrash A."/>
            <person name="Conover J.L."/>
            <person name="Sanders W.S."/>
            <person name="Peterson D.G."/>
            <person name="Frelichowski J.E."/>
            <person name="Scheffler J.A."/>
            <person name="Scheffler B.E."/>
            <person name="Wendel J.F."/>
        </authorList>
    </citation>
    <scope>NUCLEOTIDE SEQUENCE [LARGE SCALE GENOMIC DNA]</scope>
    <source>
        <strain evidence="4">27</strain>
        <tissue evidence="4">Leaf</tissue>
    </source>
</reference>
<dbReference type="PANTHER" id="PTHR13068:SF166">
    <property type="entry name" value="TRANSCRIPTION TERMINATION FACTOR MTERF15, MITOCHONDRIAL-LIKE"/>
    <property type="match status" value="1"/>
</dbReference>
<proteinExistence type="inferred from homology"/>
<evidence type="ECO:0000256" key="1">
    <source>
        <dbReference type="ARBA" id="ARBA00007692"/>
    </source>
</evidence>
<accession>A0A7J8S3J9</accession>
<dbReference type="InterPro" id="IPR038538">
    <property type="entry name" value="MTERF_sf"/>
</dbReference>
<dbReference type="Gene3D" id="1.25.70.10">
    <property type="entry name" value="Transcription termination factor 3, mitochondrial"/>
    <property type="match status" value="1"/>
</dbReference>
<comment type="similarity">
    <text evidence="1">Belongs to the mTERF family.</text>
</comment>
<evidence type="ECO:0000256" key="2">
    <source>
        <dbReference type="ARBA" id="ARBA00022472"/>
    </source>
</evidence>
<protein>
    <submittedName>
        <fullName evidence="4">Uncharacterized protein</fullName>
    </submittedName>
</protein>
<gene>
    <name evidence="4" type="ORF">Godav_006144</name>
</gene>
<keyword evidence="2" id="KW-0806">Transcription termination</keyword>
<name>A0A7J8S3J9_GOSDV</name>
<dbReference type="PANTHER" id="PTHR13068">
    <property type="entry name" value="CGI-12 PROTEIN-RELATED"/>
    <property type="match status" value="1"/>
</dbReference>
<sequence length="410" mass="46990">MEKPPIWPPGRKISSCRHAENEENGLNECSLADQDNNELSGIAGISPASQCLSFIQNYAKNSLSSRFISKIPSYEPSFTVSYLINSCGFSPESAFSVSETVHFESPQKPDSVIGFLKNHGFSQSQIRSLINRRPKLLLANPDKSLLPKFQFFYSKRISSSELRRILSLNPHVLEYDLANRIVPSFNFFKDLTQCSDDKVFLAYKNCSGILTRNLEFIFTPNLAILREKGVPESVLMNKLLVHPRIFAVNPENFRRATEEVKKLGFNPLQQLFLVALQALIQISKSTWERKFNVLKQWGWSDEDIVSAFEKYPRCMLFSEHKISENMDFFVNTMGCKSSYIANHPVLLSYSLEKRIIPRCSVLKALLSKGLIEKFNVNSIMVCTEKVFLQRFVTPFEDPYFLKLYVEKQTL</sequence>
<evidence type="ECO:0000313" key="5">
    <source>
        <dbReference type="Proteomes" id="UP000593561"/>
    </source>
</evidence>
<keyword evidence="5" id="KW-1185">Reference proteome</keyword>